<name>A0A0P6Y6R4_9CHLR</name>
<dbReference type="CDD" id="cd00090">
    <property type="entry name" value="HTH_ARSR"/>
    <property type="match status" value="1"/>
</dbReference>
<dbReference type="InterPro" id="IPR051011">
    <property type="entry name" value="Metal_resp_trans_reg"/>
</dbReference>
<dbReference type="PRINTS" id="PR00778">
    <property type="entry name" value="HTHARSR"/>
</dbReference>
<sequence length="133" mass="15168">MHDHNHDGINPAMVERGRQMLHDDESYFLMAETFRALADSTRVKIVGCLLEQELCTADLAAILNYSESAVSQHLRVLRQLRLVKQRREGKLVFYSLDDDHVRVLVLVCLNHIRHGSTPDPSVAPILAVLEEER</sequence>
<dbReference type="InterPro" id="IPR001845">
    <property type="entry name" value="HTH_ArsR_DNA-bd_dom"/>
</dbReference>
<evidence type="ECO:0000313" key="5">
    <source>
        <dbReference type="EMBL" id="KPL85340.1"/>
    </source>
</evidence>
<evidence type="ECO:0000259" key="4">
    <source>
        <dbReference type="PROSITE" id="PS50987"/>
    </source>
</evidence>
<dbReference type="InterPro" id="IPR011991">
    <property type="entry name" value="ArsR-like_HTH"/>
</dbReference>
<dbReference type="SUPFAM" id="SSF46785">
    <property type="entry name" value="Winged helix' DNA-binding domain"/>
    <property type="match status" value="1"/>
</dbReference>
<keyword evidence="1" id="KW-0805">Transcription regulation</keyword>
<keyword evidence="2" id="KW-0238">DNA-binding</keyword>
<dbReference type="OrthoDB" id="9794330at2"/>
<dbReference type="PANTHER" id="PTHR43132">
    <property type="entry name" value="ARSENICAL RESISTANCE OPERON REPRESSOR ARSR-RELATED"/>
    <property type="match status" value="1"/>
</dbReference>
<reference evidence="5 6" key="1">
    <citation type="submission" date="2015-07" db="EMBL/GenBank/DDBJ databases">
        <title>Whole genome sequence of Herpetosiphon geysericola DSM 7119.</title>
        <authorList>
            <person name="Hemp J."/>
            <person name="Ward L.M."/>
            <person name="Pace L.A."/>
            <person name="Fischer W.W."/>
        </authorList>
    </citation>
    <scope>NUCLEOTIDE SEQUENCE [LARGE SCALE GENOMIC DNA]</scope>
    <source>
        <strain evidence="5 6">DSM 7119</strain>
    </source>
</reference>
<dbReference type="PANTHER" id="PTHR43132:SF6">
    <property type="entry name" value="HTH-TYPE TRANSCRIPTIONAL REPRESSOR CZRA"/>
    <property type="match status" value="1"/>
</dbReference>
<keyword evidence="6" id="KW-1185">Reference proteome</keyword>
<dbReference type="EMBL" id="LGKP01000025">
    <property type="protein sequence ID" value="KPL85340.1"/>
    <property type="molecule type" value="Genomic_DNA"/>
</dbReference>
<dbReference type="STRING" id="70996.SE18_16900"/>
<dbReference type="GO" id="GO:0003677">
    <property type="term" value="F:DNA binding"/>
    <property type="evidence" value="ECO:0007669"/>
    <property type="project" value="UniProtKB-KW"/>
</dbReference>
<dbReference type="NCBIfam" id="NF033788">
    <property type="entry name" value="HTH_metalloreg"/>
    <property type="match status" value="1"/>
</dbReference>
<proteinExistence type="predicted"/>
<accession>A0A0P6Y6R4</accession>
<dbReference type="AlphaFoldDB" id="A0A0P6Y6R4"/>
<dbReference type="PROSITE" id="PS50987">
    <property type="entry name" value="HTH_ARSR_2"/>
    <property type="match status" value="1"/>
</dbReference>
<evidence type="ECO:0000256" key="2">
    <source>
        <dbReference type="ARBA" id="ARBA00023125"/>
    </source>
</evidence>
<dbReference type="RefSeq" id="WP_054535636.1">
    <property type="nucleotide sequence ID" value="NZ_LGKP01000025.1"/>
</dbReference>
<dbReference type="InterPro" id="IPR036388">
    <property type="entry name" value="WH-like_DNA-bd_sf"/>
</dbReference>
<evidence type="ECO:0000313" key="6">
    <source>
        <dbReference type="Proteomes" id="UP000050277"/>
    </source>
</evidence>
<evidence type="ECO:0000256" key="3">
    <source>
        <dbReference type="ARBA" id="ARBA00023163"/>
    </source>
</evidence>
<dbReference type="InterPro" id="IPR036390">
    <property type="entry name" value="WH_DNA-bd_sf"/>
</dbReference>
<dbReference type="Gene3D" id="1.10.10.10">
    <property type="entry name" value="Winged helix-like DNA-binding domain superfamily/Winged helix DNA-binding domain"/>
    <property type="match status" value="1"/>
</dbReference>
<gene>
    <name evidence="5" type="ORF">SE18_16900</name>
</gene>
<protein>
    <submittedName>
        <fullName evidence="5">ArsR family transcriptional regulator</fullName>
    </submittedName>
</protein>
<evidence type="ECO:0000256" key="1">
    <source>
        <dbReference type="ARBA" id="ARBA00023015"/>
    </source>
</evidence>
<dbReference type="Pfam" id="PF01022">
    <property type="entry name" value="HTH_5"/>
    <property type="match status" value="1"/>
</dbReference>
<dbReference type="SMART" id="SM00418">
    <property type="entry name" value="HTH_ARSR"/>
    <property type="match status" value="1"/>
</dbReference>
<organism evidence="5 6">
    <name type="scientific">Herpetosiphon geysericola</name>
    <dbReference type="NCBI Taxonomy" id="70996"/>
    <lineage>
        <taxon>Bacteria</taxon>
        <taxon>Bacillati</taxon>
        <taxon>Chloroflexota</taxon>
        <taxon>Chloroflexia</taxon>
        <taxon>Herpetosiphonales</taxon>
        <taxon>Herpetosiphonaceae</taxon>
        <taxon>Herpetosiphon</taxon>
    </lineage>
</organism>
<dbReference type="GO" id="GO:0003700">
    <property type="term" value="F:DNA-binding transcription factor activity"/>
    <property type="evidence" value="ECO:0007669"/>
    <property type="project" value="InterPro"/>
</dbReference>
<keyword evidence="3" id="KW-0804">Transcription</keyword>
<feature type="domain" description="HTH arsR-type" evidence="4">
    <location>
        <begin position="22"/>
        <end position="116"/>
    </location>
</feature>
<comment type="caution">
    <text evidence="5">The sequence shown here is derived from an EMBL/GenBank/DDBJ whole genome shotgun (WGS) entry which is preliminary data.</text>
</comment>
<dbReference type="Proteomes" id="UP000050277">
    <property type="component" value="Unassembled WGS sequence"/>
</dbReference>